<keyword evidence="1" id="KW-0433">Leucine-rich repeat</keyword>
<evidence type="ECO:0000256" key="1">
    <source>
        <dbReference type="ARBA" id="ARBA00022614"/>
    </source>
</evidence>
<feature type="chain" id="PRO_5035722184" description="Leucine-rich repeat domain-containing protein" evidence="3">
    <location>
        <begin position="31"/>
        <end position="325"/>
    </location>
</feature>
<organism evidence="4 5">
    <name type="scientific">Hymenobacter cellulosilyticus</name>
    <dbReference type="NCBI Taxonomy" id="2932248"/>
    <lineage>
        <taxon>Bacteria</taxon>
        <taxon>Pseudomonadati</taxon>
        <taxon>Bacteroidota</taxon>
        <taxon>Cytophagia</taxon>
        <taxon>Cytophagales</taxon>
        <taxon>Hymenobacteraceae</taxon>
        <taxon>Hymenobacter</taxon>
    </lineage>
</organism>
<protein>
    <recommendedName>
        <fullName evidence="6">Leucine-rich repeat domain-containing protein</fullName>
    </recommendedName>
</protein>
<dbReference type="InterPro" id="IPR032675">
    <property type="entry name" value="LRR_dom_sf"/>
</dbReference>
<dbReference type="Pfam" id="PF13855">
    <property type="entry name" value="LRR_8"/>
    <property type="match status" value="1"/>
</dbReference>
<dbReference type="RefSeq" id="WP_244678524.1">
    <property type="nucleotide sequence ID" value="NZ_CP095047.1"/>
</dbReference>
<dbReference type="KEGG" id="hcu:MUN79_28800"/>
<accession>A0A8T9QFK1</accession>
<evidence type="ECO:0008006" key="6">
    <source>
        <dbReference type="Google" id="ProtNLM"/>
    </source>
</evidence>
<keyword evidence="4" id="KW-0614">Plasmid</keyword>
<dbReference type="EMBL" id="CP095047">
    <property type="protein sequence ID" value="UOQ75191.1"/>
    <property type="molecule type" value="Genomic_DNA"/>
</dbReference>
<keyword evidence="3" id="KW-0732">Signal</keyword>
<evidence type="ECO:0000256" key="3">
    <source>
        <dbReference type="SAM" id="SignalP"/>
    </source>
</evidence>
<evidence type="ECO:0000313" key="4">
    <source>
        <dbReference type="EMBL" id="UOQ75191.1"/>
    </source>
</evidence>
<dbReference type="PANTHER" id="PTHR48062">
    <property type="entry name" value="RECEPTOR-LIKE PROTEIN 14"/>
    <property type="match status" value="1"/>
</dbReference>
<evidence type="ECO:0000313" key="5">
    <source>
        <dbReference type="Proteomes" id="UP000831796"/>
    </source>
</evidence>
<name>A0A8T9QFK1_9BACT</name>
<feature type="signal peptide" evidence="3">
    <location>
        <begin position="1"/>
        <end position="30"/>
    </location>
</feature>
<dbReference type="SUPFAM" id="SSF52058">
    <property type="entry name" value="L domain-like"/>
    <property type="match status" value="1"/>
</dbReference>
<evidence type="ECO:0000256" key="2">
    <source>
        <dbReference type="ARBA" id="ARBA00022737"/>
    </source>
</evidence>
<dbReference type="FunFam" id="3.80.10.10:FF:000383">
    <property type="entry name" value="Leucine-rich repeat receptor protein kinase EMS1"/>
    <property type="match status" value="1"/>
</dbReference>
<dbReference type="Pfam" id="PF00560">
    <property type="entry name" value="LRR_1"/>
    <property type="match status" value="1"/>
</dbReference>
<dbReference type="Gene3D" id="3.80.10.10">
    <property type="entry name" value="Ribonuclease Inhibitor"/>
    <property type="match status" value="1"/>
</dbReference>
<sequence length="325" mass="36518">MPLPLRSLSQLFAVKLLCIVFLLLPASARAQVPAGEGEVADADEIAALRALYLATDGGNNLWSNHSYWPSRAQWLSSPITTFTLEQAKNWYGVTVRYGDVVELRLQNNHLQGSLPESVTTLTRLEHLQLKGNALTGRLPQNLQRFDAIKYFDVSHNQLTGALPPALGSMSPAYYIILNNNQFEGFLLDWMENLKECILFDASYNRLTGVLPEAIGRMPYLSDCYLNDNDFYGEVPSKIASSTSYLNRLVVSHNRLEGKLPASLTSLPHIWLLKFSDNHLTEIPCWIPTTTPRPKQKMFQCLVSMSVAIIWILVRSNPISVARDNR</sequence>
<reference evidence="4" key="1">
    <citation type="submission" date="2022-04" db="EMBL/GenBank/DDBJ databases">
        <title>Hymenobacter sp. isolated from the air.</title>
        <authorList>
            <person name="Won M."/>
            <person name="Lee C.-M."/>
            <person name="Woen H.-Y."/>
            <person name="Kwon S.-W."/>
        </authorList>
    </citation>
    <scope>NUCLEOTIDE SEQUENCE</scope>
    <source>
        <strain evidence="4">5116S-3</strain>
        <plasmid evidence="4">unnamed1</plasmid>
    </source>
</reference>
<dbReference type="AlphaFoldDB" id="A0A8T9QFK1"/>
<dbReference type="PANTHER" id="PTHR48062:SF62">
    <property type="entry name" value="MALECTIN DOMAIN-CONTAINING PROTEIN"/>
    <property type="match status" value="1"/>
</dbReference>
<proteinExistence type="predicted"/>
<dbReference type="InterPro" id="IPR051502">
    <property type="entry name" value="RLP_Defense_Trigger"/>
</dbReference>
<gene>
    <name evidence="4" type="ORF">MUN79_28800</name>
</gene>
<keyword evidence="2" id="KW-0677">Repeat</keyword>
<dbReference type="InterPro" id="IPR001611">
    <property type="entry name" value="Leu-rich_rpt"/>
</dbReference>
<keyword evidence="5" id="KW-1185">Reference proteome</keyword>
<geneLocation type="plasmid" evidence="4 5">
    <name>unnamed1</name>
</geneLocation>
<dbReference type="Proteomes" id="UP000831796">
    <property type="component" value="Plasmid unnamed1"/>
</dbReference>